<dbReference type="PANTHER" id="PTHR39466">
    <property type="entry name" value="RGS DOMAIN-CONTAINING PROTEIN"/>
    <property type="match status" value="1"/>
</dbReference>
<feature type="compositionally biased region" description="Basic and acidic residues" evidence="1">
    <location>
        <begin position="26"/>
        <end position="35"/>
    </location>
</feature>
<dbReference type="Gene3D" id="1.10.167.10">
    <property type="entry name" value="Regulator of G-protein Signalling 4, domain 2"/>
    <property type="match status" value="1"/>
</dbReference>
<dbReference type="RefSeq" id="XP_033692290.1">
    <property type="nucleotide sequence ID" value="XM_033823057.1"/>
</dbReference>
<dbReference type="PANTHER" id="PTHR39466:SF1">
    <property type="entry name" value="RGS DOMAIN-CONTAINING PROTEIN"/>
    <property type="match status" value="1"/>
</dbReference>
<evidence type="ECO:0008006" key="5">
    <source>
        <dbReference type="Google" id="ProtNLM"/>
    </source>
</evidence>
<dbReference type="InterPro" id="IPR036305">
    <property type="entry name" value="RGS_sf"/>
</dbReference>
<evidence type="ECO:0000256" key="1">
    <source>
        <dbReference type="SAM" id="MobiDB-lite"/>
    </source>
</evidence>
<sequence>MVYSLAYRRPSRVSHVSSRESLSGAEKTKSIHESVHSGSSGMSHGIPEALSFDRIIAGGTCPPCTTRDFMNYLKYIELAAENLQFYLWFRSYTKRFNDLPDNEKALSPPWTAHDAEQEQARPKRVSPETQAIFKGTDFANEPKIAENEKNPFFTPPPGTPNSDLKRDGRSSIDSYDGSLTSGGKTDHTQRATGAFESAGLKWKPRSNRSSSTVSVQPYREEITRVISIYIADGGTRQLNLSSKERTALLHALQNTTHPSAFRDVISTVEWSLRCQAHPNFIRWTICNGNRPRVVFARGLGVGGIVGGIIAAVLITLSSAGRAWRVLSLIGFFIGISTLIAAWKGMCVVLHGMHHRHLRPWELFASDDEPASFDMKSGSYDSLESHASSNSYEDEPWVAKYEKRNVIRKVFDREVWIQEPALRQIQDTIFLQAILGAFIISAVAVGIFCALPKGNYF</sequence>
<dbReference type="OrthoDB" id="3232309at2759"/>
<proteinExistence type="predicted"/>
<evidence type="ECO:0000313" key="4">
    <source>
        <dbReference type="Proteomes" id="UP000800094"/>
    </source>
</evidence>
<dbReference type="GeneID" id="54576387"/>
<feature type="transmembrane region" description="Helical" evidence="2">
    <location>
        <begin position="294"/>
        <end position="316"/>
    </location>
</feature>
<dbReference type="SUPFAM" id="SSF48097">
    <property type="entry name" value="Regulator of G-protein signaling, RGS"/>
    <property type="match status" value="1"/>
</dbReference>
<dbReference type="InterPro" id="IPR044926">
    <property type="entry name" value="RGS_subdomain_2"/>
</dbReference>
<evidence type="ECO:0000313" key="3">
    <source>
        <dbReference type="EMBL" id="KAF2257286.1"/>
    </source>
</evidence>
<reference evidence="3" key="1">
    <citation type="journal article" date="2020" name="Stud. Mycol.">
        <title>101 Dothideomycetes genomes: a test case for predicting lifestyles and emergence of pathogens.</title>
        <authorList>
            <person name="Haridas S."/>
            <person name="Albert R."/>
            <person name="Binder M."/>
            <person name="Bloem J."/>
            <person name="Labutti K."/>
            <person name="Salamov A."/>
            <person name="Andreopoulos B."/>
            <person name="Baker S."/>
            <person name="Barry K."/>
            <person name="Bills G."/>
            <person name="Bluhm B."/>
            <person name="Cannon C."/>
            <person name="Castanera R."/>
            <person name="Culley D."/>
            <person name="Daum C."/>
            <person name="Ezra D."/>
            <person name="Gonzalez J."/>
            <person name="Henrissat B."/>
            <person name="Kuo A."/>
            <person name="Liang C."/>
            <person name="Lipzen A."/>
            <person name="Lutzoni F."/>
            <person name="Magnuson J."/>
            <person name="Mondo S."/>
            <person name="Nolan M."/>
            <person name="Ohm R."/>
            <person name="Pangilinan J."/>
            <person name="Park H.-J."/>
            <person name="Ramirez L."/>
            <person name="Alfaro M."/>
            <person name="Sun H."/>
            <person name="Tritt A."/>
            <person name="Yoshinaga Y."/>
            <person name="Zwiers L.-H."/>
            <person name="Turgeon B."/>
            <person name="Goodwin S."/>
            <person name="Spatafora J."/>
            <person name="Crous P."/>
            <person name="Grigoriev I."/>
        </authorList>
    </citation>
    <scope>NUCLEOTIDE SEQUENCE</scope>
    <source>
        <strain evidence="3">CBS 122368</strain>
    </source>
</reference>
<dbReference type="EMBL" id="ML987189">
    <property type="protein sequence ID" value="KAF2257286.1"/>
    <property type="molecule type" value="Genomic_DNA"/>
</dbReference>
<feature type="transmembrane region" description="Helical" evidence="2">
    <location>
        <begin position="328"/>
        <end position="352"/>
    </location>
</feature>
<accession>A0A6A6J3R9</accession>
<feature type="compositionally biased region" description="Polar residues" evidence="1">
    <location>
        <begin position="171"/>
        <end position="183"/>
    </location>
</feature>
<feature type="region of interest" description="Disordered" evidence="1">
    <location>
        <begin position="17"/>
        <end position="43"/>
    </location>
</feature>
<dbReference type="Proteomes" id="UP000800094">
    <property type="component" value="Unassembled WGS sequence"/>
</dbReference>
<name>A0A6A6J3R9_9PLEO</name>
<organism evidence="3 4">
    <name type="scientific">Trematosphaeria pertusa</name>
    <dbReference type="NCBI Taxonomy" id="390896"/>
    <lineage>
        <taxon>Eukaryota</taxon>
        <taxon>Fungi</taxon>
        <taxon>Dikarya</taxon>
        <taxon>Ascomycota</taxon>
        <taxon>Pezizomycotina</taxon>
        <taxon>Dothideomycetes</taxon>
        <taxon>Pleosporomycetidae</taxon>
        <taxon>Pleosporales</taxon>
        <taxon>Massarineae</taxon>
        <taxon>Trematosphaeriaceae</taxon>
        <taxon>Trematosphaeria</taxon>
    </lineage>
</organism>
<keyword evidence="2" id="KW-0812">Transmembrane</keyword>
<evidence type="ECO:0000256" key="2">
    <source>
        <dbReference type="SAM" id="Phobius"/>
    </source>
</evidence>
<keyword evidence="2" id="KW-1133">Transmembrane helix</keyword>
<dbReference type="AlphaFoldDB" id="A0A6A6J3R9"/>
<feature type="transmembrane region" description="Helical" evidence="2">
    <location>
        <begin position="428"/>
        <end position="450"/>
    </location>
</feature>
<protein>
    <recommendedName>
        <fullName evidence="5">RGS domain-containing protein</fullName>
    </recommendedName>
</protein>
<gene>
    <name evidence="3" type="ORF">BU26DRAFT_414227</name>
</gene>
<keyword evidence="4" id="KW-1185">Reference proteome</keyword>
<keyword evidence="2" id="KW-0472">Membrane</keyword>
<feature type="region of interest" description="Disordered" evidence="1">
    <location>
        <begin position="146"/>
        <end position="189"/>
    </location>
</feature>